<proteinExistence type="inferred from homology"/>
<dbReference type="HAMAP" id="MF_01930">
    <property type="entry name" value="PurN"/>
    <property type="match status" value="1"/>
</dbReference>
<comment type="similarity">
    <text evidence="4 6">Belongs to the GART family.</text>
</comment>
<feature type="binding site" evidence="6">
    <location>
        <position position="65"/>
    </location>
    <ligand>
        <name>(6R)-10-formyltetrahydrofolate</name>
        <dbReference type="ChEBI" id="CHEBI:195366"/>
    </ligand>
</feature>
<evidence type="ECO:0000256" key="1">
    <source>
        <dbReference type="ARBA" id="ARBA00005054"/>
    </source>
</evidence>
<dbReference type="RefSeq" id="WP_307339187.1">
    <property type="nucleotide sequence ID" value="NZ_JAUSUD010000005.1"/>
</dbReference>
<name>A0ABT9ZD75_9BACI</name>
<dbReference type="Proteomes" id="UP001234495">
    <property type="component" value="Unassembled WGS sequence"/>
</dbReference>
<comment type="function">
    <text evidence="6">Catalyzes the transfer of a formyl group from 10-formyltetrahydrofolate to 5-phospho-ribosyl-glycinamide (GAR), producing 5-phospho-ribosyl-N-formylglycinamide (FGAR) and tetrahydrofolate.</text>
</comment>
<dbReference type="InterPro" id="IPR036477">
    <property type="entry name" value="Formyl_transf_N_sf"/>
</dbReference>
<feature type="site" description="Raises pKa of active site His" evidence="6">
    <location>
        <position position="145"/>
    </location>
</feature>
<organism evidence="8 9">
    <name type="scientific">Metabacillus malikii</name>
    <dbReference type="NCBI Taxonomy" id="1504265"/>
    <lineage>
        <taxon>Bacteria</taxon>
        <taxon>Bacillati</taxon>
        <taxon>Bacillota</taxon>
        <taxon>Bacilli</taxon>
        <taxon>Bacillales</taxon>
        <taxon>Bacillaceae</taxon>
        <taxon>Metabacillus</taxon>
    </lineage>
</organism>
<dbReference type="GO" id="GO:0004644">
    <property type="term" value="F:phosphoribosylglycinamide formyltransferase activity"/>
    <property type="evidence" value="ECO:0007669"/>
    <property type="project" value="UniProtKB-EC"/>
</dbReference>
<dbReference type="SUPFAM" id="SSF53328">
    <property type="entry name" value="Formyltransferase"/>
    <property type="match status" value="1"/>
</dbReference>
<feature type="binding site" evidence="6">
    <location>
        <begin position="90"/>
        <end position="93"/>
    </location>
    <ligand>
        <name>(6R)-10-formyltetrahydrofolate</name>
        <dbReference type="ChEBI" id="CHEBI:195366"/>
    </ligand>
</feature>
<feature type="domain" description="Formyl transferase N-terminal" evidence="7">
    <location>
        <begin position="2"/>
        <end position="182"/>
    </location>
</feature>
<comment type="caution">
    <text evidence="8">The sequence shown here is derived from an EMBL/GenBank/DDBJ whole genome shotgun (WGS) entry which is preliminary data.</text>
</comment>
<protein>
    <recommendedName>
        <fullName evidence="6">Phosphoribosylglycinamide formyltransferase</fullName>
        <ecNumber evidence="6">2.1.2.2</ecNumber>
    </recommendedName>
    <alternativeName>
        <fullName evidence="6">5'-phosphoribosylglycinamide transformylase</fullName>
    </alternativeName>
    <alternativeName>
        <fullName evidence="6">GAR transformylase</fullName>
        <shortName evidence="6">GART</shortName>
    </alternativeName>
</protein>
<evidence type="ECO:0000313" key="9">
    <source>
        <dbReference type="Proteomes" id="UP001234495"/>
    </source>
</evidence>
<sequence length="188" mass="20429">MKKIAIFASGNGSNFQAILDQVQAGDIRAEISLVVCDKPQAGVIARANAVNIPVFSFKPKEYESKVQFETEILAELQKYEIELVILAGYMRLIGKTLLDVYGGKIVNIHPSLLPSFPGIDAVGQAIDAGVKVTGVTVHYVDAGMDTGPIIAQRAIEIVDEDTKDTLAEKVHKVEHVLYPEVIKQLVSK</sequence>
<dbReference type="PANTHER" id="PTHR43369:SF2">
    <property type="entry name" value="PHOSPHORIBOSYLGLYCINAMIDE FORMYLTRANSFERASE"/>
    <property type="match status" value="1"/>
</dbReference>
<keyword evidence="2 6" id="KW-0808">Transferase</keyword>
<evidence type="ECO:0000259" key="7">
    <source>
        <dbReference type="Pfam" id="PF00551"/>
    </source>
</evidence>
<dbReference type="Pfam" id="PF00551">
    <property type="entry name" value="Formyl_trans_N"/>
    <property type="match status" value="1"/>
</dbReference>
<evidence type="ECO:0000256" key="6">
    <source>
        <dbReference type="HAMAP-Rule" id="MF_01930"/>
    </source>
</evidence>
<dbReference type="PROSITE" id="PS00373">
    <property type="entry name" value="GART"/>
    <property type="match status" value="1"/>
</dbReference>
<dbReference type="Gene3D" id="3.40.50.170">
    <property type="entry name" value="Formyl transferase, N-terminal domain"/>
    <property type="match status" value="1"/>
</dbReference>
<feature type="binding site" evidence="6">
    <location>
        <begin position="12"/>
        <end position="14"/>
    </location>
    <ligand>
        <name>N(1)-(5-phospho-beta-D-ribosyl)glycinamide</name>
        <dbReference type="ChEBI" id="CHEBI:143788"/>
    </ligand>
</feature>
<dbReference type="PANTHER" id="PTHR43369">
    <property type="entry name" value="PHOSPHORIBOSYLGLYCINAMIDE FORMYLTRANSFERASE"/>
    <property type="match status" value="1"/>
</dbReference>
<keyword evidence="3 6" id="KW-0658">Purine biosynthesis</keyword>
<feature type="active site" description="Proton donor" evidence="6">
    <location>
        <position position="109"/>
    </location>
</feature>
<evidence type="ECO:0000256" key="4">
    <source>
        <dbReference type="ARBA" id="ARBA00038440"/>
    </source>
</evidence>
<dbReference type="InterPro" id="IPR001555">
    <property type="entry name" value="GART_AS"/>
</dbReference>
<reference evidence="8 9" key="1">
    <citation type="submission" date="2023-07" db="EMBL/GenBank/DDBJ databases">
        <title>Genomic Encyclopedia of Type Strains, Phase IV (KMG-IV): sequencing the most valuable type-strain genomes for metagenomic binning, comparative biology and taxonomic classification.</title>
        <authorList>
            <person name="Goeker M."/>
        </authorList>
    </citation>
    <scope>NUCLEOTIDE SEQUENCE [LARGE SCALE GENOMIC DNA]</scope>
    <source>
        <strain evidence="8 9">DSM 29005</strain>
    </source>
</reference>
<accession>A0ABT9ZD75</accession>
<gene>
    <name evidence="6" type="primary">purN</name>
    <name evidence="8" type="ORF">J2S19_001472</name>
</gene>
<dbReference type="InterPro" id="IPR004607">
    <property type="entry name" value="GART"/>
</dbReference>
<comment type="catalytic activity">
    <reaction evidence="5 6">
        <text>N(1)-(5-phospho-beta-D-ribosyl)glycinamide + (6R)-10-formyltetrahydrofolate = N(2)-formyl-N(1)-(5-phospho-beta-D-ribosyl)glycinamide + (6S)-5,6,7,8-tetrahydrofolate + H(+)</text>
        <dbReference type="Rhea" id="RHEA:15053"/>
        <dbReference type="ChEBI" id="CHEBI:15378"/>
        <dbReference type="ChEBI" id="CHEBI:57453"/>
        <dbReference type="ChEBI" id="CHEBI:143788"/>
        <dbReference type="ChEBI" id="CHEBI:147286"/>
        <dbReference type="ChEBI" id="CHEBI:195366"/>
        <dbReference type="EC" id="2.1.2.2"/>
    </reaction>
</comment>
<dbReference type="NCBIfam" id="TIGR00639">
    <property type="entry name" value="PurN"/>
    <property type="match status" value="1"/>
</dbReference>
<dbReference type="EC" id="2.1.2.2" evidence="6"/>
<evidence type="ECO:0000256" key="3">
    <source>
        <dbReference type="ARBA" id="ARBA00022755"/>
    </source>
</evidence>
<evidence type="ECO:0000256" key="2">
    <source>
        <dbReference type="ARBA" id="ARBA00022679"/>
    </source>
</evidence>
<feature type="binding site" evidence="6">
    <location>
        <position position="107"/>
    </location>
    <ligand>
        <name>(6R)-10-formyltetrahydrofolate</name>
        <dbReference type="ChEBI" id="CHEBI:195366"/>
    </ligand>
</feature>
<dbReference type="InterPro" id="IPR002376">
    <property type="entry name" value="Formyl_transf_N"/>
</dbReference>
<keyword evidence="9" id="KW-1185">Reference proteome</keyword>
<dbReference type="EMBL" id="JAUSUD010000005">
    <property type="protein sequence ID" value="MDQ0230218.1"/>
    <property type="molecule type" value="Genomic_DNA"/>
</dbReference>
<dbReference type="CDD" id="cd08645">
    <property type="entry name" value="FMT_core_GART"/>
    <property type="match status" value="1"/>
</dbReference>
<evidence type="ECO:0000313" key="8">
    <source>
        <dbReference type="EMBL" id="MDQ0230218.1"/>
    </source>
</evidence>
<comment type="pathway">
    <text evidence="1 6">Purine metabolism; IMP biosynthesis via de novo pathway; N(2)-formyl-N(1)-(5-phospho-D-ribosyl)glycinamide from N(1)-(5-phospho-D-ribosyl)glycinamide (10-formyl THF route): step 1/1.</text>
</comment>
<evidence type="ECO:0000256" key="5">
    <source>
        <dbReference type="ARBA" id="ARBA00047664"/>
    </source>
</evidence>